<dbReference type="Proteomes" id="UP000037179">
    <property type="component" value="Unassembled WGS sequence"/>
</dbReference>
<dbReference type="Pfam" id="PF00501">
    <property type="entry name" value="AMP-binding"/>
    <property type="match status" value="1"/>
</dbReference>
<proteinExistence type="inferred from homology"/>
<evidence type="ECO:0000259" key="4">
    <source>
        <dbReference type="Pfam" id="PF13193"/>
    </source>
</evidence>
<organism evidence="5 8">
    <name type="scientific">Nocardia seriolae</name>
    <dbReference type="NCBI Taxonomy" id="37332"/>
    <lineage>
        <taxon>Bacteria</taxon>
        <taxon>Bacillati</taxon>
        <taxon>Actinomycetota</taxon>
        <taxon>Actinomycetes</taxon>
        <taxon>Mycobacteriales</taxon>
        <taxon>Nocardiaceae</taxon>
        <taxon>Nocardia</taxon>
    </lineage>
</organism>
<evidence type="ECO:0000313" key="8">
    <source>
        <dbReference type="Proteomes" id="UP000180166"/>
    </source>
</evidence>
<protein>
    <submittedName>
        <fullName evidence="6">Acyl-CoA synthetase</fullName>
    </submittedName>
    <submittedName>
        <fullName evidence="5">Plipastatin synthase subunit</fullName>
        <ecNumber evidence="5">6.2.1.-</ecNumber>
    </submittedName>
</protein>
<dbReference type="InterPro" id="IPR045851">
    <property type="entry name" value="AMP-bd_C_sf"/>
</dbReference>
<dbReference type="PROSITE" id="PS00455">
    <property type="entry name" value="AMP_BINDING"/>
    <property type="match status" value="1"/>
</dbReference>
<dbReference type="GO" id="GO:0031956">
    <property type="term" value="F:medium-chain fatty acid-CoA ligase activity"/>
    <property type="evidence" value="ECO:0007669"/>
    <property type="project" value="TreeGrafter"/>
</dbReference>
<dbReference type="KEGG" id="nsr:NS506_07661"/>
<dbReference type="GeneID" id="93372401"/>
<dbReference type="PANTHER" id="PTHR43201:SF5">
    <property type="entry name" value="MEDIUM-CHAIN ACYL-COA LIGASE ACSF2, MITOCHONDRIAL"/>
    <property type="match status" value="1"/>
</dbReference>
<evidence type="ECO:0000313" key="5">
    <source>
        <dbReference type="EMBL" id="APB01681.1"/>
    </source>
</evidence>
<dbReference type="AlphaFoldDB" id="A0A0B8NDF7"/>
<dbReference type="InterPro" id="IPR025110">
    <property type="entry name" value="AMP-bd_C"/>
</dbReference>
<dbReference type="RefSeq" id="WP_033087301.1">
    <property type="nucleotide sequence ID" value="NZ_AP017900.1"/>
</dbReference>
<keyword evidence="2 5" id="KW-0436">Ligase</keyword>
<dbReference type="InterPro" id="IPR020845">
    <property type="entry name" value="AMP-binding_CS"/>
</dbReference>
<comment type="similarity">
    <text evidence="1">Belongs to the ATP-dependent AMP-binding enzyme family.</text>
</comment>
<sequence>MTFGLIRAVGERAYLEAESARLAVGAGLARVESPAVLLAAATAMLRYGTLAAGLRLSAARYGGRTAVIDELGELTFAELEERSNRLANAWRERGLKPREGVAILARNHRGLIDAIFAAAKCGAKIILLNTDFAAPQIRDVATREGTDLLVYDEEYAHMLDEVQPARGSYRAWTDEPREDSLEFLIAAGSPDAPPAPGAEPKIILLTSGTTGTPKGAPRAEPKSLLSLGGLLSKVPFRVNEVTECCAPMFHTLGFACAMLTLGFGSTLVIRRRFDPQAAIDSMAEHGAATVIAVPVMLARMMDLGGRALTGHDLSALRIIFVAGSQLGAQLCREVTAAFGPVVYNLYGSTEVAYATIATPEDLAEEPGCVGRPVLGAQVEILDDQGRAVPNGATGRIFVGNTIQFQGYTGGGHKEIIRGLMSSGDVGHFDSAGRLFIDGRDDDMIVSGGENVFPVEVEELLHTHPSVREAAVIGIPDEQFGARLKAFVVVHDGQVCTEVEVKDFVKSNLARYKVPREVVFLDELPRNPTGKVLKRKLLEV</sequence>
<evidence type="ECO:0000259" key="3">
    <source>
        <dbReference type="Pfam" id="PF00501"/>
    </source>
</evidence>
<feature type="domain" description="AMP-dependent synthetase/ligase" evidence="3">
    <location>
        <begin position="57"/>
        <end position="407"/>
    </location>
</feature>
<dbReference type="FunFam" id="3.30.300.30:FF:000008">
    <property type="entry name" value="2,3-dihydroxybenzoate-AMP ligase"/>
    <property type="match status" value="1"/>
</dbReference>
<evidence type="ECO:0000313" key="7">
    <source>
        <dbReference type="Proteomes" id="UP000037179"/>
    </source>
</evidence>
<evidence type="ECO:0000313" key="6">
    <source>
        <dbReference type="EMBL" id="GAP28148.1"/>
    </source>
</evidence>
<dbReference type="InterPro" id="IPR000873">
    <property type="entry name" value="AMP-dep_synth/lig_dom"/>
</dbReference>
<evidence type="ECO:0000256" key="2">
    <source>
        <dbReference type="ARBA" id="ARBA00022598"/>
    </source>
</evidence>
<dbReference type="EC" id="6.2.1.-" evidence="5"/>
<reference evidence="7" key="1">
    <citation type="submission" date="2015-07" db="EMBL/GenBank/DDBJ databases">
        <title>Nocardia seriolae U-1 whole genome shotgun sequence.</title>
        <authorList>
            <person name="Imajoh M."/>
            <person name="Fukumoto Y."/>
            <person name="Sukeda M."/>
            <person name="Yamane J."/>
            <person name="Yamasaki K."/>
            <person name="Shimizu M."/>
            <person name="Ohnishi K."/>
            <person name="Oshima S."/>
        </authorList>
    </citation>
    <scope>NUCLEOTIDE SEQUENCE [LARGE SCALE GENOMIC DNA]</scope>
    <source>
        <strain evidence="7">U-1</strain>
    </source>
</reference>
<dbReference type="Gene3D" id="3.40.50.12780">
    <property type="entry name" value="N-terminal domain of ligase-like"/>
    <property type="match status" value="1"/>
</dbReference>
<dbReference type="Gene3D" id="3.30.300.30">
    <property type="match status" value="1"/>
</dbReference>
<accession>A0A0B8NDF7</accession>
<keyword evidence="7" id="KW-1185">Reference proteome</keyword>
<dbReference type="GO" id="GO:0006631">
    <property type="term" value="P:fatty acid metabolic process"/>
    <property type="evidence" value="ECO:0007669"/>
    <property type="project" value="TreeGrafter"/>
</dbReference>
<dbReference type="OrthoDB" id="56621at2"/>
<dbReference type="InterPro" id="IPR042099">
    <property type="entry name" value="ANL_N_sf"/>
</dbReference>
<gene>
    <name evidence="5" type="ORF">NS506_07661</name>
    <name evidence="6" type="ORF">NSK11_contig00029-0009</name>
</gene>
<dbReference type="Pfam" id="PF13193">
    <property type="entry name" value="AMP-binding_C"/>
    <property type="match status" value="1"/>
</dbReference>
<evidence type="ECO:0000256" key="1">
    <source>
        <dbReference type="ARBA" id="ARBA00006432"/>
    </source>
</evidence>
<dbReference type="PANTHER" id="PTHR43201">
    <property type="entry name" value="ACYL-COA SYNTHETASE"/>
    <property type="match status" value="1"/>
</dbReference>
<dbReference type="EMBL" id="CP017839">
    <property type="protein sequence ID" value="APB01681.1"/>
    <property type="molecule type" value="Genomic_DNA"/>
</dbReference>
<dbReference type="Proteomes" id="UP000180166">
    <property type="component" value="Chromosome"/>
</dbReference>
<dbReference type="EMBL" id="BBYQ01000029">
    <property type="protein sequence ID" value="GAP28148.1"/>
    <property type="molecule type" value="Genomic_DNA"/>
</dbReference>
<reference evidence="5 8" key="3">
    <citation type="submission" date="2016-10" db="EMBL/GenBank/DDBJ databases">
        <title>Genome sequence of Nocardia seriolae strain EM150506, isolated from Anguila japonica.</title>
        <authorList>
            <person name="Han H.-J."/>
        </authorList>
    </citation>
    <scope>NUCLEOTIDE SEQUENCE [LARGE SCALE GENOMIC DNA]</scope>
    <source>
        <strain evidence="5 8">EM150506</strain>
    </source>
</reference>
<reference evidence="6 7" key="2">
    <citation type="journal article" date="2016" name="Genome Announc.">
        <title>Draft Genome Sequence of Erythromycin- and Oxytetracycline-Sensitive Nocardia seriolae Strain U-1 (NBRC 110359).</title>
        <authorList>
            <person name="Imajoh M."/>
            <person name="Sukeda M."/>
            <person name="Shimizu M."/>
            <person name="Yamane J."/>
            <person name="Ohnishi K."/>
            <person name="Oshima S."/>
        </authorList>
    </citation>
    <scope>NUCLEOTIDE SEQUENCE [LARGE SCALE GENOMIC DNA]</scope>
    <source>
        <strain evidence="6 7">U-1</strain>
    </source>
</reference>
<feature type="domain" description="AMP-binding enzyme C-terminal" evidence="4">
    <location>
        <begin position="455"/>
        <end position="530"/>
    </location>
</feature>
<name>A0A0B8NDF7_9NOCA</name>
<dbReference type="SUPFAM" id="SSF56801">
    <property type="entry name" value="Acetyl-CoA synthetase-like"/>
    <property type="match status" value="1"/>
</dbReference>